<dbReference type="PANTHER" id="PTHR30055:SF234">
    <property type="entry name" value="HTH-TYPE TRANSCRIPTIONAL REGULATOR BETI"/>
    <property type="match status" value="1"/>
</dbReference>
<keyword evidence="1" id="KW-0805">Transcription regulation</keyword>
<dbReference type="InterPro" id="IPR025996">
    <property type="entry name" value="MT1864/Rv1816-like_C"/>
</dbReference>
<evidence type="ECO:0000313" key="4">
    <source>
        <dbReference type="EMBL" id="PPQ26459.1"/>
    </source>
</evidence>
<keyword evidence="2" id="KW-0238">DNA-binding</keyword>
<keyword evidence="5" id="KW-1185">Reference proteome</keyword>
<dbReference type="Proteomes" id="UP000239089">
    <property type="component" value="Unassembled WGS sequence"/>
</dbReference>
<accession>A0A2S6MVT3</accession>
<protein>
    <submittedName>
        <fullName evidence="4">Uncharacterized protein</fullName>
    </submittedName>
</protein>
<evidence type="ECO:0000256" key="3">
    <source>
        <dbReference type="ARBA" id="ARBA00023163"/>
    </source>
</evidence>
<name>A0A2S6MVT3_9HYPH</name>
<dbReference type="InterPro" id="IPR001647">
    <property type="entry name" value="HTH_TetR"/>
</dbReference>
<dbReference type="OrthoDB" id="7223515at2"/>
<dbReference type="GO" id="GO:0003700">
    <property type="term" value="F:DNA-binding transcription factor activity"/>
    <property type="evidence" value="ECO:0007669"/>
    <property type="project" value="TreeGrafter"/>
</dbReference>
<proteinExistence type="predicted"/>
<evidence type="ECO:0000256" key="2">
    <source>
        <dbReference type="ARBA" id="ARBA00023125"/>
    </source>
</evidence>
<dbReference type="Pfam" id="PF13305">
    <property type="entry name" value="TetR_C_33"/>
    <property type="match status" value="1"/>
</dbReference>
<dbReference type="PROSITE" id="PS50977">
    <property type="entry name" value="HTH_TETR_2"/>
    <property type="match status" value="1"/>
</dbReference>
<dbReference type="SUPFAM" id="SSF48498">
    <property type="entry name" value="Tetracyclin repressor-like, C-terminal domain"/>
    <property type="match status" value="1"/>
</dbReference>
<dbReference type="EMBL" id="NHSJ01000134">
    <property type="protein sequence ID" value="PPQ26459.1"/>
    <property type="molecule type" value="Genomic_DNA"/>
</dbReference>
<organism evidence="4 5">
    <name type="scientific">Rhodoblastus sphagnicola</name>
    <dbReference type="NCBI Taxonomy" id="333368"/>
    <lineage>
        <taxon>Bacteria</taxon>
        <taxon>Pseudomonadati</taxon>
        <taxon>Pseudomonadota</taxon>
        <taxon>Alphaproteobacteria</taxon>
        <taxon>Hyphomicrobiales</taxon>
        <taxon>Rhodoblastaceae</taxon>
        <taxon>Rhodoblastus</taxon>
    </lineage>
</organism>
<gene>
    <name evidence="4" type="ORF">CCR94_22825</name>
</gene>
<dbReference type="RefSeq" id="WP_104510576.1">
    <property type="nucleotide sequence ID" value="NZ_JACIGC010000006.1"/>
</dbReference>
<dbReference type="AlphaFoldDB" id="A0A2S6MVT3"/>
<dbReference type="InterPro" id="IPR050109">
    <property type="entry name" value="HTH-type_TetR-like_transc_reg"/>
</dbReference>
<evidence type="ECO:0000256" key="1">
    <source>
        <dbReference type="ARBA" id="ARBA00023015"/>
    </source>
</evidence>
<dbReference type="InterPro" id="IPR009057">
    <property type="entry name" value="Homeodomain-like_sf"/>
</dbReference>
<dbReference type="Gene3D" id="1.10.357.10">
    <property type="entry name" value="Tetracycline Repressor, domain 2"/>
    <property type="match status" value="1"/>
</dbReference>
<dbReference type="SUPFAM" id="SSF46689">
    <property type="entry name" value="Homeodomain-like"/>
    <property type="match status" value="1"/>
</dbReference>
<dbReference type="GO" id="GO:0000976">
    <property type="term" value="F:transcription cis-regulatory region binding"/>
    <property type="evidence" value="ECO:0007669"/>
    <property type="project" value="TreeGrafter"/>
</dbReference>
<evidence type="ECO:0000313" key="5">
    <source>
        <dbReference type="Proteomes" id="UP000239089"/>
    </source>
</evidence>
<dbReference type="PANTHER" id="PTHR30055">
    <property type="entry name" value="HTH-TYPE TRANSCRIPTIONAL REGULATOR RUTR"/>
    <property type="match status" value="1"/>
</dbReference>
<reference evidence="4 5" key="1">
    <citation type="journal article" date="2018" name="Arch. Microbiol.">
        <title>New insights into the metabolic potential of the phototrophic purple bacterium Rhodopila globiformis DSM 161(T) from its draft genome sequence and evidence for a vanadium-dependent nitrogenase.</title>
        <authorList>
            <person name="Imhoff J.F."/>
            <person name="Rahn T."/>
            <person name="Kunzel S."/>
            <person name="Neulinger S.C."/>
        </authorList>
    </citation>
    <scope>NUCLEOTIDE SEQUENCE [LARGE SCALE GENOMIC DNA]</scope>
    <source>
        <strain evidence="4 5">DSM 16996</strain>
    </source>
</reference>
<keyword evidence="3" id="KW-0804">Transcription</keyword>
<comment type="caution">
    <text evidence="4">The sequence shown here is derived from an EMBL/GenBank/DDBJ whole genome shotgun (WGS) entry which is preliminary data.</text>
</comment>
<dbReference type="InterPro" id="IPR036271">
    <property type="entry name" value="Tet_transcr_reg_TetR-rel_C_sf"/>
</dbReference>
<sequence>MTKAEERRGAQRERLIDAAERTVAESGHVALKARELAAAVGVSLGGVYNLVGDLDELLLRVSARTLRRLDAALAAEDADDPTERLVAIALTYCRFARDNLSLWRALFEHHPAEAPDWHVEIQLGLFRHLAEPLRRIAPDKSEPQRQMLARTWFSAVHGVVLLGLAEMLVAVPYDALEAQIAEMVRALCAGERQA</sequence>